<dbReference type="InterPro" id="IPR010658">
    <property type="entry name" value="Nodulin-like"/>
</dbReference>
<dbReference type="Gene3D" id="1.20.1250.20">
    <property type="entry name" value="MFS general substrate transporter like domains"/>
    <property type="match status" value="2"/>
</dbReference>
<feature type="transmembrane region" description="Helical" evidence="5">
    <location>
        <begin position="460"/>
        <end position="485"/>
    </location>
</feature>
<dbReference type="Pfam" id="PF23262">
    <property type="entry name" value="NFD4_C"/>
    <property type="match status" value="1"/>
</dbReference>
<feature type="transmembrane region" description="Helical" evidence="5">
    <location>
        <begin position="213"/>
        <end position="232"/>
    </location>
</feature>
<accession>A0A6A2WYY8</accession>
<feature type="transmembrane region" description="Helical" evidence="5">
    <location>
        <begin position="505"/>
        <end position="528"/>
    </location>
</feature>
<feature type="transmembrane region" description="Helical" evidence="5">
    <location>
        <begin position="238"/>
        <end position="263"/>
    </location>
</feature>
<keyword evidence="3 5" id="KW-1133">Transmembrane helix</keyword>
<dbReference type="GO" id="GO:0016020">
    <property type="term" value="C:membrane"/>
    <property type="evidence" value="ECO:0007669"/>
    <property type="project" value="UniProtKB-SubCell"/>
</dbReference>
<dbReference type="Proteomes" id="UP000436088">
    <property type="component" value="Unassembled WGS sequence"/>
</dbReference>
<feature type="transmembrane region" description="Helical" evidence="5">
    <location>
        <begin position="335"/>
        <end position="353"/>
    </location>
</feature>
<comment type="caution">
    <text evidence="8">The sequence shown here is derived from an EMBL/GenBank/DDBJ whole genome shotgun (WGS) entry which is preliminary data.</text>
</comment>
<dbReference type="InterPro" id="IPR056555">
    <property type="entry name" value="NFD4_C"/>
</dbReference>
<feature type="transmembrane region" description="Helical" evidence="5">
    <location>
        <begin position="108"/>
        <end position="134"/>
    </location>
</feature>
<evidence type="ECO:0000313" key="8">
    <source>
        <dbReference type="EMBL" id="KAE8667353.1"/>
    </source>
</evidence>
<evidence type="ECO:0000256" key="5">
    <source>
        <dbReference type="SAM" id="Phobius"/>
    </source>
</evidence>
<name>A0A6A2WYY8_HIBSY</name>
<evidence type="ECO:0000259" key="7">
    <source>
        <dbReference type="Pfam" id="PF23262"/>
    </source>
</evidence>
<feature type="transmembrane region" description="Helical" evidence="5">
    <location>
        <begin position="174"/>
        <end position="193"/>
    </location>
</feature>
<feature type="domain" description="NFD4 C-terminal" evidence="7">
    <location>
        <begin position="322"/>
        <end position="534"/>
    </location>
</feature>
<feature type="transmembrane region" description="Helical" evidence="5">
    <location>
        <begin position="359"/>
        <end position="381"/>
    </location>
</feature>
<gene>
    <name evidence="8" type="ORF">F3Y22_tig00112411pilonHSYRG00043</name>
</gene>
<feature type="domain" description="Nodulin-like" evidence="6">
    <location>
        <begin position="13"/>
        <end position="259"/>
    </location>
</feature>
<keyword evidence="2 5" id="KW-0812">Transmembrane</keyword>
<dbReference type="Pfam" id="PF06813">
    <property type="entry name" value="Nodulin-like"/>
    <property type="match status" value="1"/>
</dbReference>
<sequence>MGIQETYTFSAWKWLGFVSAVWVQTISGNNYTFSNYSDAIKTLMNLTQLQLNNLSVAKDVGKAFGLLAGLASDRLPTPVILFIGAVEGLIGYGAQWLVVSQKIQPLSYWQMCIFMCMGGNSTTWMNTAVLVTCIRNFRRNRGPVSGILKGYVGLSTAIFTDLCSALFSDDPAKFLIMLAVIPFAVCLSAIFFLREIPQTTSVAAEKEETRYFAIFNAVAVVVAVYLLVYDLIGSSNQVIRLVFAVILLILLASPLAVPLYSFIKSWSLVGFEADMERHEPLLKEETPSTAEEKKEVLSKQTEVAASAADTAVVEKTRPVIGEEHTITEAMQTWDFWVLFVSFLCGVGTGMAVINNMAQIGLALGHADVSMFISLTSIWGFFGRIISGSVSEYFLKKAGTPRPLWNAASQVLMAVGFLLMALAVPGCLYIGSIVVGLCYGVRLAVTVPVASELFGLKYYGLLYNILILNLPIGSFLFSGLLAGYLYDAQAIPTPGGGNTCVGAHCYGLVFVVMAIASVVGFGLDVLLAIRTKNIYTKIFNSRKSKKSSPAGK</sequence>
<keyword evidence="9" id="KW-1185">Reference proteome</keyword>
<protein>
    <submittedName>
        <fullName evidence="8">Uncharacterized protein</fullName>
    </submittedName>
</protein>
<keyword evidence="4 5" id="KW-0472">Membrane</keyword>
<reference evidence="8" key="1">
    <citation type="submission" date="2019-09" db="EMBL/GenBank/DDBJ databases">
        <title>Draft genome information of white flower Hibiscus syriacus.</title>
        <authorList>
            <person name="Kim Y.-M."/>
        </authorList>
    </citation>
    <scope>NUCLEOTIDE SEQUENCE [LARGE SCALE GENOMIC DNA]</scope>
    <source>
        <strain evidence="8">YM2019G1</strain>
    </source>
</reference>
<comment type="subcellular location">
    <subcellularLocation>
        <location evidence="1">Membrane</location>
        <topology evidence="1">Multi-pass membrane protein</topology>
    </subcellularLocation>
</comment>
<dbReference type="InterPro" id="IPR036259">
    <property type="entry name" value="MFS_trans_sf"/>
</dbReference>
<evidence type="ECO:0000256" key="4">
    <source>
        <dbReference type="ARBA" id="ARBA00023136"/>
    </source>
</evidence>
<evidence type="ECO:0000313" key="9">
    <source>
        <dbReference type="Proteomes" id="UP000436088"/>
    </source>
</evidence>
<organism evidence="8 9">
    <name type="scientific">Hibiscus syriacus</name>
    <name type="common">Rose of Sharon</name>
    <dbReference type="NCBI Taxonomy" id="106335"/>
    <lineage>
        <taxon>Eukaryota</taxon>
        <taxon>Viridiplantae</taxon>
        <taxon>Streptophyta</taxon>
        <taxon>Embryophyta</taxon>
        <taxon>Tracheophyta</taxon>
        <taxon>Spermatophyta</taxon>
        <taxon>Magnoliopsida</taxon>
        <taxon>eudicotyledons</taxon>
        <taxon>Gunneridae</taxon>
        <taxon>Pentapetalae</taxon>
        <taxon>rosids</taxon>
        <taxon>malvids</taxon>
        <taxon>Malvales</taxon>
        <taxon>Malvaceae</taxon>
        <taxon>Malvoideae</taxon>
        <taxon>Hibiscus</taxon>
    </lineage>
</organism>
<proteinExistence type="predicted"/>
<dbReference type="PANTHER" id="PTHR21576:SF78">
    <property type="entry name" value="PROTEIN NUCLEAR FUSION DEFECTIVE 4-LIKE"/>
    <property type="match status" value="1"/>
</dbReference>
<feature type="transmembrane region" description="Helical" evidence="5">
    <location>
        <begin position="79"/>
        <end position="96"/>
    </location>
</feature>
<evidence type="ECO:0000256" key="2">
    <source>
        <dbReference type="ARBA" id="ARBA00022692"/>
    </source>
</evidence>
<dbReference type="OrthoDB" id="410267at2759"/>
<evidence type="ECO:0000256" key="1">
    <source>
        <dbReference type="ARBA" id="ARBA00004141"/>
    </source>
</evidence>
<dbReference type="AlphaFoldDB" id="A0A6A2WYY8"/>
<dbReference type="PANTHER" id="PTHR21576">
    <property type="entry name" value="UNCHARACTERIZED NODULIN-LIKE PROTEIN"/>
    <property type="match status" value="1"/>
</dbReference>
<feature type="transmembrane region" description="Helical" evidence="5">
    <location>
        <begin position="427"/>
        <end position="448"/>
    </location>
</feature>
<evidence type="ECO:0000256" key="3">
    <source>
        <dbReference type="ARBA" id="ARBA00022989"/>
    </source>
</evidence>
<evidence type="ECO:0000259" key="6">
    <source>
        <dbReference type="Pfam" id="PF06813"/>
    </source>
</evidence>
<dbReference type="CDD" id="cd17354">
    <property type="entry name" value="MFS_Mch1p_like"/>
    <property type="match status" value="1"/>
</dbReference>
<dbReference type="EMBL" id="VEPZ02001575">
    <property type="protein sequence ID" value="KAE8667353.1"/>
    <property type="molecule type" value="Genomic_DNA"/>
</dbReference>
<dbReference type="SUPFAM" id="SSF103473">
    <property type="entry name" value="MFS general substrate transporter"/>
    <property type="match status" value="1"/>
</dbReference>